<reference evidence="9 10" key="1">
    <citation type="journal article" date="2010" name="Plant Cell">
        <title>The Chlorella variabilis NC64A genome reveals adaptation to photosymbiosis, coevolution with viruses, and cryptic sex.</title>
        <authorList>
            <person name="Blanc G."/>
            <person name="Duncan G."/>
            <person name="Agarkova I."/>
            <person name="Borodovsky M."/>
            <person name="Gurnon J."/>
            <person name="Kuo A."/>
            <person name="Lindquist E."/>
            <person name="Lucas S."/>
            <person name="Pangilinan J."/>
            <person name="Polle J."/>
            <person name="Salamov A."/>
            <person name="Terry A."/>
            <person name="Yamada T."/>
            <person name="Dunigan D.D."/>
            <person name="Grigoriev I.V."/>
            <person name="Claverie J.M."/>
            <person name="Van Etten J.L."/>
        </authorList>
    </citation>
    <scope>NUCLEOTIDE SEQUENCE [LARGE SCALE GENOMIC DNA]</scope>
    <source>
        <strain evidence="9 10">NC64A</strain>
    </source>
</reference>
<dbReference type="PRINTS" id="PR00723">
    <property type="entry name" value="SUBTILISIN"/>
</dbReference>
<keyword evidence="3 5" id="KW-0378">Hydrolase</keyword>
<evidence type="ECO:0000313" key="9">
    <source>
        <dbReference type="EMBL" id="EFN55753.1"/>
    </source>
</evidence>
<dbReference type="SUPFAM" id="SSF52743">
    <property type="entry name" value="Subtilisin-like"/>
    <property type="match status" value="1"/>
</dbReference>
<dbReference type="Gene3D" id="3.40.50.200">
    <property type="entry name" value="Peptidase S8/S53 domain"/>
    <property type="match status" value="1"/>
</dbReference>
<dbReference type="GO" id="GO:0006508">
    <property type="term" value="P:proteolysis"/>
    <property type="evidence" value="ECO:0007669"/>
    <property type="project" value="UniProtKB-KW"/>
</dbReference>
<evidence type="ECO:0000256" key="5">
    <source>
        <dbReference type="PROSITE-ProRule" id="PRU01240"/>
    </source>
</evidence>
<dbReference type="OrthoDB" id="515447at2759"/>
<evidence type="ECO:0000256" key="7">
    <source>
        <dbReference type="SAM" id="MobiDB-lite"/>
    </source>
</evidence>
<keyword evidence="2 5" id="KW-0645">Protease</keyword>
<protein>
    <recommendedName>
        <fullName evidence="8">Peptidase S8/S53 domain-containing protein</fullName>
    </recommendedName>
</protein>
<proteinExistence type="inferred from homology"/>
<evidence type="ECO:0000313" key="10">
    <source>
        <dbReference type="Proteomes" id="UP000008141"/>
    </source>
</evidence>
<dbReference type="PROSITE" id="PS00137">
    <property type="entry name" value="SUBTILASE_HIS"/>
    <property type="match status" value="1"/>
</dbReference>
<feature type="region of interest" description="Disordered" evidence="7">
    <location>
        <begin position="411"/>
        <end position="515"/>
    </location>
</feature>
<organism evidence="10">
    <name type="scientific">Chlorella variabilis</name>
    <name type="common">Green alga</name>
    <dbReference type="NCBI Taxonomy" id="554065"/>
    <lineage>
        <taxon>Eukaryota</taxon>
        <taxon>Viridiplantae</taxon>
        <taxon>Chlorophyta</taxon>
        <taxon>core chlorophytes</taxon>
        <taxon>Trebouxiophyceae</taxon>
        <taxon>Chlorellales</taxon>
        <taxon>Chlorellaceae</taxon>
        <taxon>Chlorella clade</taxon>
        <taxon>Chlorella</taxon>
    </lineage>
</organism>
<dbReference type="PANTHER" id="PTHR43806:SF11">
    <property type="entry name" value="CEREVISIN-RELATED"/>
    <property type="match status" value="1"/>
</dbReference>
<dbReference type="EMBL" id="GL433844">
    <property type="protein sequence ID" value="EFN55753.1"/>
    <property type="molecule type" value="Genomic_DNA"/>
</dbReference>
<feature type="active site" description="Charge relay system" evidence="5">
    <location>
        <position position="375"/>
    </location>
</feature>
<name>E1ZF05_CHLVA</name>
<dbReference type="InterPro" id="IPR023827">
    <property type="entry name" value="Peptidase_S8_Asp-AS"/>
</dbReference>
<dbReference type="InterPro" id="IPR050131">
    <property type="entry name" value="Peptidase_S8_subtilisin-like"/>
</dbReference>
<dbReference type="InterPro" id="IPR036852">
    <property type="entry name" value="Peptidase_S8/S53_dom_sf"/>
</dbReference>
<comment type="similarity">
    <text evidence="1 5 6">Belongs to the peptidase S8 family.</text>
</comment>
<dbReference type="InterPro" id="IPR022398">
    <property type="entry name" value="Peptidase_S8_His-AS"/>
</dbReference>
<keyword evidence="4 5" id="KW-0720">Serine protease</keyword>
<dbReference type="KEGG" id="cvr:CHLNCDRAFT_134105"/>
<evidence type="ECO:0000256" key="3">
    <source>
        <dbReference type="ARBA" id="ARBA00022801"/>
    </source>
</evidence>
<feature type="region of interest" description="Disordered" evidence="7">
    <location>
        <begin position="132"/>
        <end position="151"/>
    </location>
</feature>
<evidence type="ECO:0000256" key="1">
    <source>
        <dbReference type="ARBA" id="ARBA00011073"/>
    </source>
</evidence>
<dbReference type="PANTHER" id="PTHR43806">
    <property type="entry name" value="PEPTIDASE S8"/>
    <property type="match status" value="1"/>
</dbReference>
<dbReference type="InterPro" id="IPR015500">
    <property type="entry name" value="Peptidase_S8_subtilisin-rel"/>
</dbReference>
<feature type="compositionally biased region" description="Pro residues" evidence="7">
    <location>
        <begin position="444"/>
        <end position="453"/>
    </location>
</feature>
<feature type="compositionally biased region" description="Basic residues" evidence="7">
    <location>
        <begin position="481"/>
        <end position="494"/>
    </location>
</feature>
<dbReference type="InterPro" id="IPR023828">
    <property type="entry name" value="Peptidase_S8_Ser-AS"/>
</dbReference>
<gene>
    <name evidence="9" type="ORF">CHLNCDRAFT_134105</name>
</gene>
<feature type="compositionally biased region" description="Pro residues" evidence="7">
    <location>
        <begin position="141"/>
        <end position="151"/>
    </location>
</feature>
<dbReference type="GeneID" id="17355060"/>
<feature type="active site" description="Charge relay system" evidence="5">
    <location>
        <position position="166"/>
    </location>
</feature>
<keyword evidence="10" id="KW-1185">Reference proteome</keyword>
<dbReference type="AlphaFoldDB" id="E1ZF05"/>
<feature type="domain" description="Peptidase S8/S53" evidence="8">
    <location>
        <begin position="158"/>
        <end position="413"/>
    </location>
</feature>
<feature type="compositionally biased region" description="Basic and acidic residues" evidence="7">
    <location>
        <begin position="495"/>
        <end position="515"/>
    </location>
</feature>
<dbReference type="InParanoid" id="E1ZF05"/>
<dbReference type="PROSITE" id="PS51892">
    <property type="entry name" value="SUBTILASE"/>
    <property type="match status" value="1"/>
</dbReference>
<dbReference type="STRING" id="554065.E1ZF05"/>
<evidence type="ECO:0000259" key="8">
    <source>
        <dbReference type="Pfam" id="PF00082"/>
    </source>
</evidence>
<evidence type="ECO:0000256" key="6">
    <source>
        <dbReference type="RuleBase" id="RU003355"/>
    </source>
</evidence>
<dbReference type="Proteomes" id="UP000008141">
    <property type="component" value="Unassembled WGS sequence"/>
</dbReference>
<dbReference type="PROSITE" id="PS00136">
    <property type="entry name" value="SUBTILASE_ASP"/>
    <property type="match status" value="1"/>
</dbReference>
<dbReference type="RefSeq" id="XP_005847855.1">
    <property type="nucleotide sequence ID" value="XM_005847793.1"/>
</dbReference>
<dbReference type="PROSITE" id="PS00138">
    <property type="entry name" value="SUBTILASE_SER"/>
    <property type="match status" value="1"/>
</dbReference>
<dbReference type="Pfam" id="PF00082">
    <property type="entry name" value="Peptidase_S8"/>
    <property type="match status" value="1"/>
</dbReference>
<sequence>MHAATGAALPTFQPPLLDLERQLIVKLKPGSSGDRVAATGVDPLLGVTLRSAPPPPDGGSAVAPSVLHGRLEPGASLAQALQELNAREDVEWAVEDHIILPARTPNDPLYYKQWAMQRVGAEAAWDLSVGGAVGASKAPPRRAPPPVPPPRGNATYSANVVVCIVDSGIDFQHPQLAASMLPEVGWNSLDPALPPLDKLGHGTHVAGIVVSSSNDDEQVAGLTWGPSSGSAVRLLACKFMSDQARELSGYGYTSNAVACLDYCLARGADIISASWSAGTAPNPPLEEAVGRAERRGVLLVAAAGNHGFYLSEVATYPASYGLNHSLVLTVGASGVLDEWADYASWDERAVHLSAPGATILSTWPGGFVEYSSGTSMAAPFVSGAAALLLAASGKRLTALQAKQVLLETAEKLESHQGSKPAPAQRKPSPADTSPPPPPKKRKSPPPPPPPSPLPKKRKSPPPPPPPKKTINPQGKRDKYKPCKKGSSKKCKHRCVKQEETKHGKRSKECGFYRPA</sequence>
<dbReference type="GO" id="GO:0004252">
    <property type="term" value="F:serine-type endopeptidase activity"/>
    <property type="evidence" value="ECO:0007669"/>
    <property type="project" value="UniProtKB-UniRule"/>
</dbReference>
<accession>E1ZF05</accession>
<evidence type="ECO:0000256" key="2">
    <source>
        <dbReference type="ARBA" id="ARBA00022670"/>
    </source>
</evidence>
<evidence type="ECO:0000256" key="4">
    <source>
        <dbReference type="ARBA" id="ARBA00022825"/>
    </source>
</evidence>
<dbReference type="InterPro" id="IPR000209">
    <property type="entry name" value="Peptidase_S8/S53_dom"/>
</dbReference>
<dbReference type="eggNOG" id="KOG1153">
    <property type="taxonomic scope" value="Eukaryota"/>
</dbReference>
<feature type="active site" description="Charge relay system" evidence="5">
    <location>
        <position position="201"/>
    </location>
</feature>